<dbReference type="FunFam" id="1.10.8.1220:FF:000001">
    <property type="entry name" value="Dynein axonemal heavy chain 5"/>
    <property type="match status" value="1"/>
</dbReference>
<dbReference type="Pfam" id="PF12780">
    <property type="entry name" value="AAA_8"/>
    <property type="match status" value="1"/>
</dbReference>
<sequence>MEHSKSQLDWHNPAAKARSLLPAIPVVPSSHEQPSPFYQLVLDNLENPPILKRASWTRAAPFKEERHARSPSESIANNFTPSAANLRLRALKRRTRSSPASKILSSHPPIPVPLGYHEHQRPLVLRPATTRGGRILNSSRLGSRGGSREEGERKGRGGGGSERGEGGIKHSPSRPMSPREQFNQMGLQEEWRKRMNGAPSDKDEERYKYYITHGVRVQDIEPMPLGQMNLFYDRVSPFLTSNPDYASLCHSLEEEILTDYQYSLKKAVVDYILIDPEEKKRLNINALPLSSPRRIIRAPVPWHFSYRETLEAQQVQLFIGNRVLLELNNLWHNKYSHLRFVLCKNLCNAALPLKPEDFEALVKQQCSECRKTLENEWILDCGGILREYRDSWSHLIPNEPEERAILAEHFFNAVCSLMARQLRDCVKASIDEFISFLKIYQCGNKYEDDKFHDLLYTSQPVLHLDVLIKRADLVFDPPLEQLENIINRLVTVIVESAHDLPRVEHVLFPDLHGHRMIIPAMTIYDETVLFTRREANLLLKANFAGIKKYKKMYDQYKKYLDGTAGQELEAFLKEEDVPLTDYGKRINRLQETSGFLKVLRCSVYLNFFFLNVESVNVHIVGLIDELVKKLNKRLIDQNRDINRDLCRQYDEISAKVYEDPDNTDNLVELMQFLTKSRDETVYKLKMEVKEAADRVMFLFNYVNFSDDDLKLNSQTFNWPDKMDPIFEVSQRRLLSRREKAEADLKEKVVKFEEQLTEYHNAIELYKDKEVPRNVDDIRSVVEQLNELGKKLEASKEEAMSINNEEELFEWEVTAFPQIQTGITLKEPFDRLWATALDFHIKHDKWLNGPFIELDAEEVEEELGSMWRTMHKLSRTFADNPNPKRSAEITKSKLDKFKQHLPLLQTFCNPGIRDRHWKSMSEIVGFDLKPQPTTPLSIMIGYGLDKHLEKLEEIGASASKEYSLEKAMDKMKTEWKDICFNFLPYRDTGISILSSVDDVQMLLDDHIVKAQTMRGSPFIKPFEAEIKEWEEKLLLMQDILDAWLKCQATWLYLEPIFSSEDIMAQMPEEGRKFSIVDRYWKDIMTGSVKDTHALVVTAQKNMLSRLTESNSLLEEIQKGLNDYLEKKRLYFPRFFFLSNDELLEILSETKDPLRVQPHLKKCFEGIAKLEFTETQEVKGMISSEKESVPFSETVIPAEARGMVEKWLLRVQQVMIKSLCDVTADSVKAYPVTSRDQWVLDWPGQIVISVSTIYWTQEVNDAIVNGTLKDYLAQCTGQINRIVEMVRGKLAKMARTTLGALTVIDVHARDVVAKLYEDKVSSPNDFQWISQLRYYFEDGKVLVKMITTEVPYGYEYLGNTGRLVITPLTDRCYRTLMGAIKLNLGGSPEGPAGTGKTETCKDLAKAVAKQCVVFNCSDGLDYKAMGKFFKGLAQAGAWACFDEFNRIELEVLSVIAQQIQCIQLAVVQKLKRFMFEGTEISLDPSCTCFITMNPGYAGRQELPDNLKVLFRTVAMMVPDYALIGEISLYSMGFVDARSLAAKIVATYRLCSEQLSSQHHYDYGMRAVKSVLTAAGNLKLQYPEEDESILLLRAINDVNLPKFLAHDLPLFAGITSDLFPGVTLPQPDYEYMTDALNDNIARMGLQSVPWFISKIIQIYEMMLVRHGFMIVGDPMGGKTSAYKVLAAALADLQTSGLLEEFKVDYRIINPKSITMGQLYGSFDPVSHEWSDGVLANSFREQASATDENRKWIVFDGPVDAIWIENMNTVLDDNKKLCLMSGEIIQMSNKQNLIFEPEDLEVASPATVSRCGMIYMEPHQLGWRPHFNSYMNTLPDSINEENRSMIRDLFDWLVDPCLDFVRHECQLFVNTSDIHLTVSLMRLYSCLMEEIKKSGSVEGSEMSQMQISLWLQCLFLFSLIWSVGGTMNGDSRTKFDVFFRTIVSGTDTNHPRPKSFKLGKANLFPERGTVFDYFFQKNGGIWASWEDSIERNMTVAADVKVSDLIIPTVDTTRQTFFLQTFVNNEIPVLFVGPTGTGKSALTNSFLVKLPKDKYVPNTINFSARTSANQTQDIIMSKLDRRRKGVYGPGMGKKSVVFVDDLNMPAKEKYGAQPPIELLRQWRDHYHWYDKKDTSKLELVDVLLVSAMGPPGGGRNNITGRFTRHFNIISIESFDDNTLTRIFTTMADAHFSRGYDGVFNRLGKVMVLATMSVYKSAVTTFLPTPTKSHYVFNLRDFSRVVRGVLLVPKTHLTEGDKLIRLWVHEIYRVFYDRLIDDKDRQYFFDIVKETMQNQFKVSLDKVLKRLASPTGELKDDDIRGLFFGDYINANSDLRPYDEITDFEELTTVIETYLDEYNQVTKTPMKLVMFKFAIEHVSRISRVLKQDNGHVLCIGIGGSGRQSATKLATYMAGYDLFQIEITKNYTTVEWRDDIKKMMIKAGTEGKAVVFLFSDNQIKDESFVEDINMILNTGDVPNIFPADEKAEIIEKMQVIARTQGKKIEATPLSMYNYFIERVRENLHVVLAMSPIGDAFRNRLRMFPSLINCCTIDWFQAWPQDALEMVANKFLEDVDMDDKTRIHCVSMCQYFHQSVRTLSEKFFSVLRRHNYVTPTSYLELILTFKKLFGLKRNEILLLKQRYTTGLERLEFAASQVSVMQQELTDLRPELIKTSEETAKLMVKIEKDTIEAEAKKEVVAADEAVANKAAAKAQAIKDDCESDLAEAIPALEAAIAALNTLKPSDITLVKAMKNPPSVVKLVMEAVCIMRGMKPERKPDPSGSGKMIEDYWGTSQKLLGDMKFLDYLKNYDKDNIQPAIMKKIREKYITNAEFHPDVVKTASTACEGLCKWTRAMEVYDRVAKVVAPKKESLAIAEQELSVQMEKLNTKRAELKAVLDKLQSLNDEFDAMTAKKEQLEENIDICSKKLDRAEKLIDGLGGEKDRWSEAARELGQLYDNVTGDVLLSSGIVAYLGAFTVDFRLECVREWHRLCLNKGILCSDPFSLSKTLGQPVTIRNWQIAGLPVDSFSIDNGIILSNSRRWPLLIDPQGQANKWIKNLERPNKLAVIKLSDANYARTLENSIQFGTPVLLENVGEELDPLLEPLLLRQVFKQGGVEYIRLGENVIEYSQDFRFYITTRFRNPHYLPEVSVKVCLVNFMITPTGLEDQLLGILAAREKPELEEKKNELIIESAANKKQLKEIEDKILEVLSAEGNILEDETAIKILSSSKTLSEEIQAKQEVASATEKEIDETRNGYKPVAFHSSILFFCISDLANIEPMYQYSLTWFINLYTQSIANSVKSTDLQERIANLNDHFTLSIYNNVCRSLFEKDKLLFSILLCIGLLKGRGEVEDESWRFLLTGGVALENPHPNPFPSWLSDKSWGEIVRASNLPELKGLMNDFSPEWKTLYDSPTPHETKFPNPWEMKVKGLHRMIVLRCIRPDKIVPAVQNFITDKMGQQYIEPPTFDLAGSFSDSHCCAPLIFVLSPGADPMAGLLKFAEDKGFGGSRCQTISLGQGQGPIAAKMIDQAIAEGTWVVLQNCHLATSWMPKLEKICEEVIIPENTHKEFRLWLTSYPSEDFPVSILQNGVKMTNEPPKGMRANLLRSYLNDPISDKTFFENCNKPKYWRKLLFGLCFFHAMVQERRKFGALGWNIPYEFNESDLRISMRQMQMFLNEYEELPFDALTYLTGQCNYGGRVTDDKDRRLLISLLSIFYTKDIIENEEYKFSSSPLYYAPPHGEFQSYIDYIRSLPIIPHPEVFGLHENADITKDNQETFQLFDSILLTLPRMTGGAGKSPQQVIDELASDILTKLPPDFNMEKVMHLFPVVYEESMNTVLRQELIRFNRLTSVVRSTLQNIKKALKGLVVMSSELENVFDNMITGKVPAVWAAKSYPSLKPLGGYINDLLARLKFFQDWIENKAPPVFWISGFYFTQSFLTGVSQNFARKYTIPIDKLGFQFEVLEEEDTMSQKPDDGAYVKGLFMEGARWDREAKVIGESKPKSLYDNLPIIWLKPGETLKFKLAPTYAAPVYKTSARRGTLSTTGHSTNYVLTMQLPSDKPESHWINRGVAILCQLDD</sequence>
<dbReference type="GO" id="GO:0051959">
    <property type="term" value="F:dynein light intermediate chain binding"/>
    <property type="evidence" value="ECO:0007669"/>
    <property type="project" value="InterPro"/>
</dbReference>
<keyword evidence="8" id="KW-0547">Nucleotide-binding</keyword>
<feature type="coiled-coil region" evidence="22">
    <location>
        <begin position="734"/>
        <end position="804"/>
    </location>
</feature>
<dbReference type="FunFam" id="3.20.180.20:FF:000003">
    <property type="entry name" value="Dynein heavy chain 12, axonemal"/>
    <property type="match status" value="1"/>
</dbReference>
<dbReference type="FunFam" id="3.40.50.300:FF:005585">
    <property type="entry name" value="Predicted protein"/>
    <property type="match status" value="1"/>
</dbReference>
<dbReference type="InterPro" id="IPR026983">
    <property type="entry name" value="DHC"/>
</dbReference>
<dbReference type="FunFam" id="1.10.287.2620:FF:000002">
    <property type="entry name" value="Dynein heavy chain 2, axonemal"/>
    <property type="match status" value="1"/>
</dbReference>
<dbReference type="Gene3D" id="3.40.50.300">
    <property type="entry name" value="P-loop containing nucleotide triphosphate hydrolases"/>
    <property type="match status" value="5"/>
</dbReference>
<evidence type="ECO:0000256" key="18">
    <source>
        <dbReference type="ARBA" id="ARBA00062885"/>
    </source>
</evidence>
<dbReference type="Gene3D" id="1.10.8.1220">
    <property type="match status" value="1"/>
</dbReference>
<dbReference type="Pfam" id="PF03028">
    <property type="entry name" value="Dynein_heavy"/>
    <property type="match status" value="1"/>
</dbReference>
<keyword evidence="11" id="KW-0243">Dynein</keyword>
<feature type="compositionally biased region" description="Low complexity" evidence="23">
    <location>
        <begin position="131"/>
        <end position="142"/>
    </location>
</feature>
<dbReference type="Pfam" id="PF12775">
    <property type="entry name" value="AAA_7"/>
    <property type="match status" value="1"/>
</dbReference>
<evidence type="ECO:0000256" key="4">
    <source>
        <dbReference type="ARBA" id="ARBA00011655"/>
    </source>
</evidence>
<dbReference type="GO" id="GO:0003341">
    <property type="term" value="P:cilium movement"/>
    <property type="evidence" value="ECO:0007669"/>
    <property type="project" value="UniProtKB-ARBA"/>
</dbReference>
<dbReference type="Proteomes" id="UP000007879">
    <property type="component" value="Unassembled WGS sequence"/>
</dbReference>
<keyword evidence="10" id="KW-0282">Flagellum</keyword>
<dbReference type="InterPro" id="IPR041466">
    <property type="entry name" value="Dynein_AAA5_ext"/>
</dbReference>
<dbReference type="CDD" id="cd00009">
    <property type="entry name" value="AAA"/>
    <property type="match status" value="1"/>
</dbReference>
<dbReference type="Pfam" id="PF12781">
    <property type="entry name" value="AAA_9"/>
    <property type="match status" value="1"/>
</dbReference>
<keyword evidence="9" id="KW-0067">ATP-binding</keyword>
<dbReference type="EnsemblMetazoa" id="Aqu2.1.35981_001">
    <property type="protein sequence ID" value="Aqu2.1.35981_001"/>
    <property type="gene ID" value="Aqu2.1.35981"/>
</dbReference>
<dbReference type="FunFam" id="1.20.1270.280:FF:000001">
    <property type="entry name" value="dynein heavy chain 7, axonemal"/>
    <property type="match status" value="1"/>
</dbReference>
<comment type="similarity">
    <text evidence="3">Belongs to the dynein heavy chain family.</text>
</comment>
<dbReference type="InterPro" id="IPR024317">
    <property type="entry name" value="Dynein_heavy_chain_D4_dom"/>
</dbReference>
<dbReference type="Gene3D" id="1.10.287.2620">
    <property type="match status" value="1"/>
</dbReference>
<comment type="function">
    <text evidence="17">Force generating protein of respiratory cilia. Produces force towards the minus ends of microtubules. Dynein has ATPase activity; the force-producing power stroke is thought to occur on release of ADP. Involved in sperm motility; implicated in sperm flagellar assembly.</text>
</comment>
<evidence type="ECO:0000256" key="8">
    <source>
        <dbReference type="ARBA" id="ARBA00022741"/>
    </source>
</evidence>
<reference evidence="26" key="1">
    <citation type="journal article" date="2010" name="Nature">
        <title>The Amphimedon queenslandica genome and the evolution of animal complexity.</title>
        <authorList>
            <person name="Srivastava M."/>
            <person name="Simakov O."/>
            <person name="Chapman J."/>
            <person name="Fahey B."/>
            <person name="Gauthier M.E."/>
            <person name="Mitros T."/>
            <person name="Richards G.S."/>
            <person name="Conaco C."/>
            <person name="Dacre M."/>
            <person name="Hellsten U."/>
            <person name="Larroux C."/>
            <person name="Putnam N.H."/>
            <person name="Stanke M."/>
            <person name="Adamska M."/>
            <person name="Darling A."/>
            <person name="Degnan S.M."/>
            <person name="Oakley T.H."/>
            <person name="Plachetzki D.C."/>
            <person name="Zhai Y."/>
            <person name="Adamski M."/>
            <person name="Calcino A."/>
            <person name="Cummins S.F."/>
            <person name="Goodstein D.M."/>
            <person name="Harris C."/>
            <person name="Jackson D.J."/>
            <person name="Leys S.P."/>
            <person name="Shu S."/>
            <person name="Woodcroft B.J."/>
            <person name="Vervoort M."/>
            <person name="Kosik K.S."/>
            <person name="Manning G."/>
            <person name="Degnan B.M."/>
            <person name="Rokhsar D.S."/>
        </authorList>
    </citation>
    <scope>NUCLEOTIDE SEQUENCE [LARGE SCALE GENOMIC DNA]</scope>
</reference>
<dbReference type="Pfam" id="PF18198">
    <property type="entry name" value="AAA_lid_11"/>
    <property type="match status" value="1"/>
</dbReference>
<dbReference type="InterPro" id="IPR035706">
    <property type="entry name" value="AAA_9"/>
</dbReference>
<dbReference type="InterPro" id="IPR042228">
    <property type="entry name" value="Dynein_linker_3"/>
</dbReference>
<dbReference type="Pfam" id="PF12774">
    <property type="entry name" value="AAA_6"/>
    <property type="match status" value="1"/>
</dbReference>
<keyword evidence="13" id="KW-0969">Cilium</keyword>
<evidence type="ECO:0000256" key="19">
    <source>
        <dbReference type="ARBA" id="ARBA00071816"/>
    </source>
</evidence>
<dbReference type="InterPro" id="IPR004273">
    <property type="entry name" value="Dynein_heavy_D6_P-loop"/>
</dbReference>
<evidence type="ECO:0000256" key="1">
    <source>
        <dbReference type="ARBA" id="ARBA00004230"/>
    </source>
</evidence>
<organism evidence="25">
    <name type="scientific">Amphimedon queenslandica</name>
    <name type="common">Sponge</name>
    <dbReference type="NCBI Taxonomy" id="400682"/>
    <lineage>
        <taxon>Eukaryota</taxon>
        <taxon>Metazoa</taxon>
        <taxon>Porifera</taxon>
        <taxon>Demospongiae</taxon>
        <taxon>Heteroscleromorpha</taxon>
        <taxon>Haplosclerida</taxon>
        <taxon>Niphatidae</taxon>
        <taxon>Amphimedon</taxon>
    </lineage>
</organism>
<evidence type="ECO:0000256" key="21">
    <source>
        <dbReference type="ARBA" id="ARBA00082102"/>
    </source>
</evidence>
<evidence type="ECO:0000256" key="12">
    <source>
        <dbReference type="ARBA" id="ARBA00023054"/>
    </source>
</evidence>
<keyword evidence="5" id="KW-0963">Cytoplasm</keyword>
<dbReference type="OrthoDB" id="5593012at2759"/>
<dbReference type="FunFam" id="1.20.58.1120:FF:000005">
    <property type="entry name" value="Dynein, axonemal, heavy chain 12"/>
    <property type="match status" value="1"/>
</dbReference>
<dbReference type="GO" id="GO:0005874">
    <property type="term" value="C:microtubule"/>
    <property type="evidence" value="ECO:0007669"/>
    <property type="project" value="UniProtKB-KW"/>
</dbReference>
<evidence type="ECO:0000313" key="26">
    <source>
        <dbReference type="Proteomes" id="UP000007879"/>
    </source>
</evidence>
<dbReference type="GO" id="GO:0031514">
    <property type="term" value="C:motile cilium"/>
    <property type="evidence" value="ECO:0007669"/>
    <property type="project" value="UniProtKB-SubCell"/>
</dbReference>
<dbReference type="Pfam" id="PF08393">
    <property type="entry name" value="DHC_N2"/>
    <property type="match status" value="1"/>
</dbReference>
<evidence type="ECO:0000256" key="13">
    <source>
        <dbReference type="ARBA" id="ARBA00023069"/>
    </source>
</evidence>
<evidence type="ECO:0000256" key="20">
    <source>
        <dbReference type="ARBA" id="ARBA00078543"/>
    </source>
</evidence>
<evidence type="ECO:0000313" key="25">
    <source>
        <dbReference type="EnsemblMetazoa" id="Aqu2.1.35981_001"/>
    </source>
</evidence>
<dbReference type="FunFam" id="1.10.472.130:FF:000005">
    <property type="entry name" value="Dynein axonemal heavy chain 7"/>
    <property type="match status" value="1"/>
</dbReference>
<keyword evidence="26" id="KW-1185">Reference proteome</keyword>
<keyword evidence="7" id="KW-0677">Repeat</keyword>
<feature type="compositionally biased region" description="Basic and acidic residues" evidence="23">
    <location>
        <begin position="146"/>
        <end position="155"/>
    </location>
</feature>
<dbReference type="Gene3D" id="6.10.140.1060">
    <property type="match status" value="1"/>
</dbReference>
<dbReference type="SUPFAM" id="SSF52540">
    <property type="entry name" value="P-loop containing nucleoside triphosphate hydrolases"/>
    <property type="match status" value="4"/>
</dbReference>
<dbReference type="InterPro" id="IPR013602">
    <property type="entry name" value="Dynein_heavy_linker"/>
</dbReference>
<dbReference type="InterPro" id="IPR041228">
    <property type="entry name" value="Dynein_C"/>
</dbReference>
<dbReference type="Gene3D" id="1.10.472.130">
    <property type="match status" value="1"/>
</dbReference>
<evidence type="ECO:0000259" key="24">
    <source>
        <dbReference type="SMART" id="SM00382"/>
    </source>
</evidence>
<accession>A0A1X7V7K7</accession>
<evidence type="ECO:0000256" key="17">
    <source>
        <dbReference type="ARBA" id="ARBA00057074"/>
    </source>
</evidence>
<comment type="subcellular location">
    <subcellularLocation>
        <location evidence="1">Cell projection</location>
        <location evidence="1">Cilium</location>
        <location evidence="1">Flagellum</location>
    </subcellularLocation>
    <subcellularLocation>
        <location evidence="2">Cytoplasm</location>
        <location evidence="2">Cytoskeleton</location>
        <location evidence="2">Cilium axoneme</location>
    </subcellularLocation>
</comment>
<evidence type="ECO:0000256" key="15">
    <source>
        <dbReference type="ARBA" id="ARBA00023212"/>
    </source>
</evidence>
<feature type="domain" description="AAA+ ATPase" evidence="24">
    <location>
        <begin position="2020"/>
        <end position="2167"/>
    </location>
</feature>
<dbReference type="FunFam" id="3.40.50.300:FF:000044">
    <property type="entry name" value="Dynein heavy chain 5, axonemal"/>
    <property type="match status" value="1"/>
</dbReference>
<dbReference type="Pfam" id="PF12777">
    <property type="entry name" value="MT"/>
    <property type="match status" value="1"/>
</dbReference>
<dbReference type="GO" id="GO:0008569">
    <property type="term" value="F:minus-end-directed microtubule motor activity"/>
    <property type="evidence" value="ECO:0007669"/>
    <property type="project" value="InterPro"/>
</dbReference>
<dbReference type="InterPro" id="IPR024743">
    <property type="entry name" value="Dynein_HC_stalk"/>
</dbReference>
<evidence type="ECO:0000256" key="9">
    <source>
        <dbReference type="ARBA" id="ARBA00022840"/>
    </source>
</evidence>
<feature type="coiled-coil region" evidence="22">
    <location>
        <begin position="2863"/>
        <end position="2925"/>
    </location>
</feature>
<dbReference type="Pfam" id="PF17852">
    <property type="entry name" value="Dynein_AAA_lid"/>
    <property type="match status" value="1"/>
</dbReference>
<dbReference type="GO" id="GO:0005524">
    <property type="term" value="F:ATP binding"/>
    <property type="evidence" value="ECO:0007669"/>
    <property type="project" value="UniProtKB-KW"/>
</dbReference>
<dbReference type="Gene3D" id="3.20.180.20">
    <property type="entry name" value="Dynein heavy chain, N-terminal domain 2"/>
    <property type="match status" value="1"/>
</dbReference>
<evidence type="ECO:0000256" key="10">
    <source>
        <dbReference type="ARBA" id="ARBA00022846"/>
    </source>
</evidence>
<evidence type="ECO:0000256" key="5">
    <source>
        <dbReference type="ARBA" id="ARBA00022490"/>
    </source>
</evidence>
<comment type="subunit">
    <text evidence="18">The dynein complex consists of at least two heavy chains and a number of intermediate and light chains.</text>
</comment>
<dbReference type="FunFam" id="3.40.50.300:FF:000362">
    <property type="entry name" value="Dynein, axonemal, heavy chain 6"/>
    <property type="match status" value="1"/>
</dbReference>
<keyword evidence="6" id="KW-0493">Microtubule</keyword>
<dbReference type="Gene3D" id="1.10.8.710">
    <property type="match status" value="1"/>
</dbReference>
<dbReference type="Pfam" id="PF18199">
    <property type="entry name" value="Dynein_C"/>
    <property type="match status" value="1"/>
</dbReference>
<keyword evidence="15" id="KW-0206">Cytoskeleton</keyword>
<dbReference type="InterPro" id="IPR043160">
    <property type="entry name" value="Dynein_C_barrel"/>
</dbReference>
<keyword evidence="14" id="KW-0505">Motor protein</keyword>
<dbReference type="Gene3D" id="1.20.920.30">
    <property type="match status" value="1"/>
</dbReference>
<dbReference type="FunFam" id="1.20.920.30:FF:000002">
    <property type="entry name" value="Dynein axonemal heavy chain 3"/>
    <property type="match status" value="1"/>
</dbReference>
<dbReference type="Gene3D" id="1.20.58.1120">
    <property type="match status" value="1"/>
</dbReference>
<dbReference type="FunFam" id="3.40.50.300:FF:001328">
    <property type="entry name" value="Dynein heavy chain 6, axonemal"/>
    <property type="match status" value="1"/>
</dbReference>
<protein>
    <recommendedName>
        <fullName evidence="19">Dynein axonemal heavy chain 7</fullName>
    </recommendedName>
    <alternativeName>
        <fullName evidence="21">Axonemal beta dynein heavy chain 7</fullName>
    </alternativeName>
    <alternativeName>
        <fullName evidence="20">Ciliary dynein heavy chain 7</fullName>
    </alternativeName>
</protein>
<keyword evidence="16" id="KW-0966">Cell projection</keyword>
<name>A0A1X7V7K7_AMPQE</name>
<dbReference type="InterPro" id="IPR035699">
    <property type="entry name" value="AAA_6"/>
</dbReference>
<evidence type="ECO:0000256" key="14">
    <source>
        <dbReference type="ARBA" id="ARBA00023175"/>
    </source>
</evidence>
<dbReference type="KEGG" id="aqu:100631737"/>
<evidence type="ECO:0000256" key="6">
    <source>
        <dbReference type="ARBA" id="ARBA00022701"/>
    </source>
</evidence>
<dbReference type="InterPro" id="IPR043157">
    <property type="entry name" value="Dynein_AAA1S"/>
</dbReference>
<dbReference type="InterPro" id="IPR041658">
    <property type="entry name" value="AAA_lid_11"/>
</dbReference>
<dbReference type="EnsemblMetazoa" id="XM_019994796.1">
    <property type="protein sequence ID" value="XP_019850355.1"/>
    <property type="gene ID" value="LOC100631737"/>
</dbReference>
<dbReference type="InterPro" id="IPR042222">
    <property type="entry name" value="Dynein_2_N"/>
</dbReference>
<dbReference type="FunFam" id="3.40.50.300:FF:002141">
    <property type="entry name" value="Dynein heavy chain"/>
    <property type="match status" value="1"/>
</dbReference>
<dbReference type="Pfam" id="PF17857">
    <property type="entry name" value="AAA_lid_1"/>
    <property type="match status" value="1"/>
</dbReference>
<dbReference type="Gene3D" id="3.10.490.20">
    <property type="match status" value="1"/>
</dbReference>
<dbReference type="SMART" id="SM00382">
    <property type="entry name" value="AAA"/>
    <property type="match status" value="2"/>
</dbReference>
<gene>
    <name evidence="25" type="primary">100631737</name>
</gene>
<dbReference type="InterPro" id="IPR042219">
    <property type="entry name" value="AAA_lid_11_sf"/>
</dbReference>
<reference evidence="25" key="2">
    <citation type="submission" date="2017-05" db="UniProtKB">
        <authorList>
            <consortium name="EnsemblMetazoa"/>
        </authorList>
    </citation>
    <scope>IDENTIFICATION</scope>
</reference>
<dbReference type="PANTHER" id="PTHR22878:SF71">
    <property type="entry name" value="DYNEIN, AXONEMAL, HEAVY CHAIN 3"/>
    <property type="match status" value="1"/>
</dbReference>
<dbReference type="InterPro" id="IPR041589">
    <property type="entry name" value="DNAH3_AAA_lid_1"/>
</dbReference>
<evidence type="ECO:0000256" key="3">
    <source>
        <dbReference type="ARBA" id="ARBA00008887"/>
    </source>
</evidence>
<dbReference type="FunFam" id="1.20.140.100:FF:000004">
    <property type="entry name" value="Dynein axonemal heavy chain 6"/>
    <property type="match status" value="1"/>
</dbReference>
<dbReference type="FunFam" id="3.10.490.20:FF:000001">
    <property type="entry name" value="dynein heavy chain 7, axonemal"/>
    <property type="match status" value="1"/>
</dbReference>
<dbReference type="eggNOG" id="KOG3595">
    <property type="taxonomic scope" value="Eukaryota"/>
</dbReference>
<dbReference type="FunFam" id="3.40.50.300:FF:000223">
    <property type="entry name" value="Dynein heavy chain 3, axonemal"/>
    <property type="match status" value="1"/>
</dbReference>
<evidence type="ECO:0000256" key="11">
    <source>
        <dbReference type="ARBA" id="ARBA00023017"/>
    </source>
</evidence>
<dbReference type="FunFam" id="1.10.8.720:FF:000001">
    <property type="entry name" value="dynein heavy chain 7, axonemal"/>
    <property type="match status" value="1"/>
</dbReference>
<dbReference type="FunFam" id="1.20.920.20:FF:000006">
    <property type="entry name" value="Dynein, axonemal, heavy chain 6"/>
    <property type="match status" value="1"/>
</dbReference>
<dbReference type="InParanoid" id="A0A1X7V7K7"/>
<keyword evidence="12 22" id="KW-0175">Coiled coil</keyword>
<dbReference type="FunFam" id="1.10.8.710:FF:000004">
    <property type="entry name" value="Dynein axonemal heavy chain 6"/>
    <property type="match status" value="1"/>
</dbReference>
<dbReference type="InterPro" id="IPR003593">
    <property type="entry name" value="AAA+_ATPase"/>
</dbReference>
<evidence type="ECO:0000256" key="7">
    <source>
        <dbReference type="ARBA" id="ARBA00022737"/>
    </source>
</evidence>
<feature type="region of interest" description="Disordered" evidence="23">
    <location>
        <begin position="94"/>
        <end position="183"/>
    </location>
</feature>
<evidence type="ECO:0000256" key="23">
    <source>
        <dbReference type="SAM" id="MobiDB-lite"/>
    </source>
</evidence>
<dbReference type="OMA" id="ECMREKK"/>
<dbReference type="GO" id="GO:0005858">
    <property type="term" value="C:axonemal dynein complex"/>
    <property type="evidence" value="ECO:0007669"/>
    <property type="project" value="UniProtKB-ARBA"/>
</dbReference>
<dbReference type="InterPro" id="IPR027417">
    <property type="entry name" value="P-loop_NTPase"/>
</dbReference>
<dbReference type="Gene3D" id="1.20.1270.280">
    <property type="match status" value="1"/>
</dbReference>
<evidence type="ECO:0000256" key="22">
    <source>
        <dbReference type="SAM" id="Coils"/>
    </source>
</evidence>
<feature type="domain" description="AAA+ ATPase" evidence="24">
    <location>
        <begin position="1382"/>
        <end position="1519"/>
    </location>
</feature>
<dbReference type="PANTHER" id="PTHR22878">
    <property type="entry name" value="DYNEIN HEAVY CHAIN 6, AXONEMAL-LIKE-RELATED"/>
    <property type="match status" value="1"/>
</dbReference>
<evidence type="ECO:0000256" key="2">
    <source>
        <dbReference type="ARBA" id="ARBA00004430"/>
    </source>
</evidence>
<dbReference type="Gene3D" id="1.20.920.20">
    <property type="match status" value="1"/>
</dbReference>
<evidence type="ECO:0000256" key="16">
    <source>
        <dbReference type="ARBA" id="ARBA00023273"/>
    </source>
</evidence>
<dbReference type="Gene3D" id="1.10.8.720">
    <property type="entry name" value="Region D6 of dynein motor"/>
    <property type="match status" value="1"/>
</dbReference>
<proteinExistence type="inferred from homology"/>
<dbReference type="Gene3D" id="1.20.140.100">
    <property type="entry name" value="Dynein heavy chain, N-terminal domain 2"/>
    <property type="match status" value="1"/>
</dbReference>
<comment type="subunit">
    <text evidence="4">Consists of at least two heavy chains and a number of intermediate and light chains.</text>
</comment>
<dbReference type="GO" id="GO:0045505">
    <property type="term" value="F:dynein intermediate chain binding"/>
    <property type="evidence" value="ECO:0007669"/>
    <property type="project" value="InterPro"/>
</dbReference>